<evidence type="ECO:0000256" key="1">
    <source>
        <dbReference type="ARBA" id="ARBA00004123"/>
    </source>
</evidence>
<comment type="subcellular location">
    <subcellularLocation>
        <location evidence="1">Nucleus</location>
    </subcellularLocation>
</comment>
<dbReference type="OrthoDB" id="3477330at2759"/>
<comment type="caution">
    <text evidence="3">The sequence shown here is derived from an EMBL/GenBank/DDBJ whole genome shotgun (WGS) entry which is preliminary data.</text>
</comment>
<dbReference type="STRING" id="41688.A0A2N3NDX8"/>
<keyword evidence="4" id="KW-1185">Reference proteome</keyword>
<dbReference type="PANTHER" id="PTHR37534">
    <property type="entry name" value="TRANSCRIPTIONAL ACTIVATOR PROTEIN UGA3"/>
    <property type="match status" value="1"/>
</dbReference>
<keyword evidence="2" id="KW-0539">Nucleus</keyword>
<evidence type="ECO:0000256" key="2">
    <source>
        <dbReference type="ARBA" id="ARBA00023242"/>
    </source>
</evidence>
<dbReference type="EMBL" id="NLAX01000008">
    <property type="protein sequence ID" value="PKS10639.1"/>
    <property type="molecule type" value="Genomic_DNA"/>
</dbReference>
<dbReference type="InterPro" id="IPR021858">
    <property type="entry name" value="Fun_TF"/>
</dbReference>
<organism evidence="3 4">
    <name type="scientific">Lomentospora prolificans</name>
    <dbReference type="NCBI Taxonomy" id="41688"/>
    <lineage>
        <taxon>Eukaryota</taxon>
        <taxon>Fungi</taxon>
        <taxon>Dikarya</taxon>
        <taxon>Ascomycota</taxon>
        <taxon>Pezizomycotina</taxon>
        <taxon>Sordariomycetes</taxon>
        <taxon>Hypocreomycetidae</taxon>
        <taxon>Microascales</taxon>
        <taxon>Microascaceae</taxon>
        <taxon>Lomentospora</taxon>
    </lineage>
</organism>
<dbReference type="GO" id="GO:0005634">
    <property type="term" value="C:nucleus"/>
    <property type="evidence" value="ECO:0007669"/>
    <property type="project" value="UniProtKB-SubCell"/>
</dbReference>
<dbReference type="VEuPathDB" id="FungiDB:jhhlp_002394"/>
<accession>A0A2N3NDX8</accession>
<name>A0A2N3NDX8_9PEZI</name>
<dbReference type="PANTHER" id="PTHR37534:SF46">
    <property type="entry name" value="ZN(II)2CYS6 TRANSCRIPTION FACTOR (EUROFUNG)"/>
    <property type="match status" value="1"/>
</dbReference>
<evidence type="ECO:0008006" key="5">
    <source>
        <dbReference type="Google" id="ProtNLM"/>
    </source>
</evidence>
<protein>
    <recommendedName>
        <fullName evidence="5">Arginine metabolism regulation protein II</fullName>
    </recommendedName>
</protein>
<gene>
    <name evidence="3" type="ORF">jhhlp_002394</name>
</gene>
<reference evidence="3 4" key="1">
    <citation type="journal article" date="2017" name="G3 (Bethesda)">
        <title>First Draft Genome Sequence of the Pathogenic Fungus Lomentospora prolificans (Formerly Scedosporium prolificans).</title>
        <authorList>
            <person name="Luo R."/>
            <person name="Zimin A."/>
            <person name="Workman R."/>
            <person name="Fan Y."/>
            <person name="Pertea G."/>
            <person name="Grossman N."/>
            <person name="Wear M.P."/>
            <person name="Jia B."/>
            <person name="Miller H."/>
            <person name="Casadevall A."/>
            <person name="Timp W."/>
            <person name="Zhang S.X."/>
            <person name="Salzberg S.L."/>
        </authorList>
    </citation>
    <scope>NUCLEOTIDE SEQUENCE [LARGE SCALE GENOMIC DNA]</scope>
    <source>
        <strain evidence="3 4">JHH-5317</strain>
    </source>
</reference>
<dbReference type="InParanoid" id="A0A2N3NDX8"/>
<dbReference type="AlphaFoldDB" id="A0A2N3NDX8"/>
<proteinExistence type="predicted"/>
<dbReference type="Pfam" id="PF11951">
    <property type="entry name" value="Fungal_trans_2"/>
    <property type="match status" value="1"/>
</dbReference>
<evidence type="ECO:0000313" key="3">
    <source>
        <dbReference type="EMBL" id="PKS10639.1"/>
    </source>
</evidence>
<sequence length="690" mass="76946">MRANPTASNADSEASIARAMGYGYTGCLRSPDRLAMKSHREDGSAAADHPEMLAVPVQSILDSRKVEKLLSTIDARAHKQCDAPVNHGDGDVAIAIHNFGVFSVSGYSHSYPDDGASPVESPDHVELNMTYDEPDGMIDPQLHALDDGILQDDLWLPNTPVKSSDSGVVAAAADLWCLYTTQNPNSAIIESPTSFYSPSPTHTSGAAESARNESIFSDPLSPTVDAIPGLQEVWTTEPGFRLTPSLDIFSLPPQERYLLHYYMDKVVQLSCVIDNAKSPWKTIHLPRALQSIGQLTVTGATSRIRHTLRHDLLSISAFQLSNDHNFHNRREDAEKWAGVAAQYRYSAIGLLKQAVELDLYHETRPKYKDFLATMLSMVSINVMSGDTSSCGVHLDGAGQLICHMVKFKTQYSTKAKALHRIYYYLRNIYESTAVNNSGFGARYPIVPKEDPTYRLNSLNISEDDDAVPGPQNRPDSTQGMTTYEFVYGIPQDLLILLRRCIDAIDRVNEARSGKAGTHLPDDLEALCAEVEHSILDWSSEAQVAQFRRSFDSDPDSVNSRIIYHQTRAFHNALIIYFSQQVRLLDHRYLRQYIEAVIGSIETIEQIKADTQTLAAPLYWPAFIGASEAFEKSLQDRFRRWYDRVEMYGIGAVRTGTRVLKEVWEVGPVPNRTTCAWRSVIQRTGDVLILT</sequence>
<dbReference type="FunCoup" id="A0A2N3NDX8">
    <property type="interactions" value="216"/>
</dbReference>
<dbReference type="Proteomes" id="UP000233524">
    <property type="component" value="Unassembled WGS sequence"/>
</dbReference>
<evidence type="ECO:0000313" key="4">
    <source>
        <dbReference type="Proteomes" id="UP000233524"/>
    </source>
</evidence>